<organism evidence="3 4">
    <name type="scientific">Nocardioides lentus</name>
    <dbReference type="NCBI Taxonomy" id="338077"/>
    <lineage>
        <taxon>Bacteria</taxon>
        <taxon>Bacillati</taxon>
        <taxon>Actinomycetota</taxon>
        <taxon>Actinomycetes</taxon>
        <taxon>Propionibacteriales</taxon>
        <taxon>Nocardioidaceae</taxon>
        <taxon>Nocardioides</taxon>
    </lineage>
</organism>
<dbReference type="InterPro" id="IPR019951">
    <property type="entry name" value="F420_OxRdatse_Rv3520c_pred"/>
</dbReference>
<accession>A0ABP5AK67</accession>
<dbReference type="InterPro" id="IPR050564">
    <property type="entry name" value="F420-G6PD/mer"/>
</dbReference>
<evidence type="ECO:0000259" key="2">
    <source>
        <dbReference type="Pfam" id="PF00296"/>
    </source>
</evidence>
<name>A0ABP5AK67_9ACTN</name>
<protein>
    <submittedName>
        <fullName evidence="3">LLM class F420-dependent oxidoreductase</fullName>
    </submittedName>
</protein>
<dbReference type="RefSeq" id="WP_344006142.1">
    <property type="nucleotide sequence ID" value="NZ_BAAAMY010000004.1"/>
</dbReference>
<comment type="caution">
    <text evidence="3">The sequence shown here is derived from an EMBL/GenBank/DDBJ whole genome shotgun (WGS) entry which is preliminary data.</text>
</comment>
<dbReference type="InterPro" id="IPR011251">
    <property type="entry name" value="Luciferase-like_dom"/>
</dbReference>
<keyword evidence="1" id="KW-0560">Oxidoreductase</keyword>
<dbReference type="PANTHER" id="PTHR43244">
    <property type="match status" value="1"/>
</dbReference>
<dbReference type="PANTHER" id="PTHR43244:SF1">
    <property type="entry name" value="5,10-METHYLENETETRAHYDROMETHANOPTERIN REDUCTASE"/>
    <property type="match status" value="1"/>
</dbReference>
<feature type="domain" description="Luciferase-like" evidence="2">
    <location>
        <begin position="7"/>
        <end position="324"/>
    </location>
</feature>
<gene>
    <name evidence="3" type="ORF">GCM10009737_17160</name>
</gene>
<sequence>MKIGMPLSYAGGFRETADRLTEFEDVGLDLVMLPEAYSYDSVSQLGYLAARTERVELSASILNVYSRSPALIAMTAAGLDHVSDGRFVLGLGASGPQVVEGFHGVPYKQPLGRTREVVEICRRVWRREALDFHGDHFDVPLRPEDGGSGLGKPLKLINHPVRDRIPIVLAALGPKNVALAAEVAEGWEPIFYHPEGAAEAFGEALAEGNARRPADMDPLQVVADTMVCVSEDPDEIAAAEERARSHIALYVGGMGARGKNFYHDLATRFGFGEEADTVQDLFLGGRKAEAVAAVPDALLHGVMLIGSRSHVAERVAAFAASGVHALNATPLSRTHEGRVADVAALKEVSA</sequence>
<evidence type="ECO:0000256" key="1">
    <source>
        <dbReference type="ARBA" id="ARBA00023002"/>
    </source>
</evidence>
<dbReference type="SUPFAM" id="SSF51679">
    <property type="entry name" value="Bacterial luciferase-like"/>
    <property type="match status" value="1"/>
</dbReference>
<evidence type="ECO:0000313" key="4">
    <source>
        <dbReference type="Proteomes" id="UP001501612"/>
    </source>
</evidence>
<dbReference type="Gene3D" id="3.20.20.30">
    <property type="entry name" value="Luciferase-like domain"/>
    <property type="match status" value="1"/>
</dbReference>
<proteinExistence type="predicted"/>
<evidence type="ECO:0000313" key="3">
    <source>
        <dbReference type="EMBL" id="GAA1916260.1"/>
    </source>
</evidence>
<dbReference type="CDD" id="cd01097">
    <property type="entry name" value="Tetrahydromethanopterin_reductase"/>
    <property type="match status" value="1"/>
</dbReference>
<dbReference type="Pfam" id="PF00296">
    <property type="entry name" value="Bac_luciferase"/>
    <property type="match status" value="1"/>
</dbReference>
<dbReference type="NCBIfam" id="TIGR03559">
    <property type="entry name" value="F420_Rv3520c"/>
    <property type="match status" value="1"/>
</dbReference>
<dbReference type="InterPro" id="IPR036661">
    <property type="entry name" value="Luciferase-like_sf"/>
</dbReference>
<reference evidence="4" key="1">
    <citation type="journal article" date="2019" name="Int. J. Syst. Evol. Microbiol.">
        <title>The Global Catalogue of Microorganisms (GCM) 10K type strain sequencing project: providing services to taxonomists for standard genome sequencing and annotation.</title>
        <authorList>
            <consortium name="The Broad Institute Genomics Platform"/>
            <consortium name="The Broad Institute Genome Sequencing Center for Infectious Disease"/>
            <person name="Wu L."/>
            <person name="Ma J."/>
        </authorList>
    </citation>
    <scope>NUCLEOTIDE SEQUENCE [LARGE SCALE GENOMIC DNA]</scope>
    <source>
        <strain evidence="4">JCM 14046</strain>
    </source>
</reference>
<dbReference type="EMBL" id="BAAAMY010000004">
    <property type="protein sequence ID" value="GAA1916260.1"/>
    <property type="molecule type" value="Genomic_DNA"/>
</dbReference>
<dbReference type="Proteomes" id="UP001501612">
    <property type="component" value="Unassembled WGS sequence"/>
</dbReference>
<keyword evidence="4" id="KW-1185">Reference proteome</keyword>